<organism evidence="5 6">
    <name type="scientific">Ligilactobacillus murinus</name>
    <dbReference type="NCBI Taxonomy" id="1622"/>
    <lineage>
        <taxon>Bacteria</taxon>
        <taxon>Bacillati</taxon>
        <taxon>Bacillota</taxon>
        <taxon>Bacilli</taxon>
        <taxon>Lactobacillales</taxon>
        <taxon>Lactobacillaceae</taxon>
        <taxon>Ligilactobacillus</taxon>
    </lineage>
</organism>
<keyword evidence="2" id="KW-0680">Restriction system</keyword>
<dbReference type="EMBL" id="CP023566">
    <property type="protein sequence ID" value="AWZ39756.1"/>
    <property type="molecule type" value="Genomic_DNA"/>
</dbReference>
<evidence type="ECO:0000256" key="2">
    <source>
        <dbReference type="ARBA" id="ARBA00022747"/>
    </source>
</evidence>
<dbReference type="Proteomes" id="UP000250143">
    <property type="component" value="Chromosome"/>
</dbReference>
<dbReference type="InterPro" id="IPR044946">
    <property type="entry name" value="Restrct_endonuc_typeI_TRD_sf"/>
</dbReference>
<keyword evidence="6" id="KW-1185">Reference proteome</keyword>
<comment type="similarity">
    <text evidence="1">Belongs to the type-I restriction system S methylase family.</text>
</comment>
<sequence length="170" mass="19215">MRKLGDIVKWKKGRKLTKAVINECGKGNEVIHYADLYKFAPVIENGIHWSVSEEGTLIPKNSLLFPMSDVTPGGLARTTTITKNNVRAGGDILIGTIKNGISAQFLSYYINLYYRDIIPLVTGTTVRHINSNDLNSLNTIIPNEKEQKYVKNYFNIIENLITLHQCRYTN</sequence>
<proteinExistence type="inferred from homology"/>
<evidence type="ECO:0000313" key="5">
    <source>
        <dbReference type="EMBL" id="AWZ39756.1"/>
    </source>
</evidence>
<dbReference type="Pfam" id="PF01420">
    <property type="entry name" value="Methylase_S"/>
    <property type="match status" value="1"/>
</dbReference>
<dbReference type="InterPro" id="IPR000055">
    <property type="entry name" value="Restrct_endonuc_typeI_TRD"/>
</dbReference>
<dbReference type="Gene3D" id="3.90.220.20">
    <property type="entry name" value="DNA methylase specificity domains"/>
    <property type="match status" value="1"/>
</dbReference>
<reference evidence="5 6" key="1">
    <citation type="submission" date="2017-09" db="EMBL/GenBank/DDBJ databases">
        <title>Predominant Lactobacillus spp. isolated from feces of mice subjected to short-term calorie restriction.</title>
        <authorList>
            <person name="Zhang C."/>
            <person name="Zhao L."/>
            <person name="Pan F."/>
        </authorList>
    </citation>
    <scope>NUCLEOTIDE SEQUENCE [LARGE SCALE GENOMIC DNA]</scope>
    <source>
        <strain evidence="5 6">CR141</strain>
    </source>
</reference>
<protein>
    <recommendedName>
        <fullName evidence="4">Type I restriction modification DNA specificity domain-containing protein</fullName>
    </recommendedName>
</protein>
<dbReference type="SUPFAM" id="SSF116734">
    <property type="entry name" value="DNA methylase specificity domain"/>
    <property type="match status" value="1"/>
</dbReference>
<evidence type="ECO:0000313" key="6">
    <source>
        <dbReference type="Proteomes" id="UP000250143"/>
    </source>
</evidence>
<keyword evidence="3" id="KW-0238">DNA-binding</keyword>
<evidence type="ECO:0000256" key="3">
    <source>
        <dbReference type="ARBA" id="ARBA00023125"/>
    </source>
</evidence>
<evidence type="ECO:0000259" key="4">
    <source>
        <dbReference type="Pfam" id="PF01420"/>
    </source>
</evidence>
<feature type="domain" description="Type I restriction modification DNA specificity" evidence="4">
    <location>
        <begin position="2"/>
        <end position="165"/>
    </location>
</feature>
<accession>A0ABN5MA51</accession>
<name>A0ABN5MA51_9LACO</name>
<evidence type="ECO:0000256" key="1">
    <source>
        <dbReference type="ARBA" id="ARBA00010923"/>
    </source>
</evidence>
<dbReference type="RefSeq" id="WP_112193423.1">
    <property type="nucleotide sequence ID" value="NZ_CP023566.1"/>
</dbReference>
<gene>
    <name evidence="5" type="ORF">CPQ89_01260</name>
</gene>